<evidence type="ECO:0000313" key="2">
    <source>
        <dbReference type="EMBL" id="CEK93726.1"/>
    </source>
</evidence>
<dbReference type="EMBL" id="HACG01046861">
    <property type="protein sequence ID" value="CEK93726.1"/>
    <property type="molecule type" value="Transcribed_RNA"/>
</dbReference>
<accession>A0A0B7BMZ4</accession>
<feature type="compositionally biased region" description="Polar residues" evidence="1">
    <location>
        <begin position="20"/>
        <end position="31"/>
    </location>
</feature>
<evidence type="ECO:0000256" key="1">
    <source>
        <dbReference type="SAM" id="MobiDB-lite"/>
    </source>
</evidence>
<organism evidence="2">
    <name type="scientific">Arion vulgaris</name>
    <dbReference type="NCBI Taxonomy" id="1028688"/>
    <lineage>
        <taxon>Eukaryota</taxon>
        <taxon>Metazoa</taxon>
        <taxon>Spiralia</taxon>
        <taxon>Lophotrochozoa</taxon>
        <taxon>Mollusca</taxon>
        <taxon>Gastropoda</taxon>
        <taxon>Heterobranchia</taxon>
        <taxon>Euthyneura</taxon>
        <taxon>Panpulmonata</taxon>
        <taxon>Eupulmonata</taxon>
        <taxon>Stylommatophora</taxon>
        <taxon>Helicina</taxon>
        <taxon>Arionoidea</taxon>
        <taxon>Arionidae</taxon>
        <taxon>Arion</taxon>
    </lineage>
</organism>
<reference evidence="2" key="1">
    <citation type="submission" date="2014-12" db="EMBL/GenBank/DDBJ databases">
        <title>Insight into the proteome of Arion vulgaris.</title>
        <authorList>
            <person name="Aradska J."/>
            <person name="Bulat T."/>
            <person name="Smidak R."/>
            <person name="Sarate P."/>
            <person name="Gangsoo J."/>
            <person name="Sialana F."/>
            <person name="Bilban M."/>
            <person name="Lubec G."/>
        </authorList>
    </citation>
    <scope>NUCLEOTIDE SEQUENCE</scope>
    <source>
        <tissue evidence="2">Skin</tissue>
    </source>
</reference>
<protein>
    <submittedName>
        <fullName evidence="2">Uncharacterized protein</fullName>
    </submittedName>
</protein>
<dbReference type="AlphaFoldDB" id="A0A0B7BMZ4"/>
<feature type="region of interest" description="Disordered" evidence="1">
    <location>
        <begin position="1"/>
        <end position="31"/>
    </location>
</feature>
<sequence length="59" mass="6794">GSMGKNPDTDKIPAPEITRNHIQQPGTTYRNHIHTGTTCIREAHAYMNKNEPRERTYIM</sequence>
<proteinExistence type="predicted"/>
<feature type="non-terminal residue" evidence="2">
    <location>
        <position position="1"/>
    </location>
</feature>
<name>A0A0B7BMZ4_9EUPU</name>
<gene>
    <name evidence="2" type="primary">ORF196913</name>
</gene>